<reference evidence="4" key="1">
    <citation type="journal article" date="2013" name="Nat. Genet.">
        <title>The Capsella rubella genome and the genomic consequences of rapid mating system evolution.</title>
        <authorList>
            <person name="Slotte T."/>
            <person name="Hazzouri K.M."/>
            <person name="Agren J.A."/>
            <person name="Koenig D."/>
            <person name="Maumus F."/>
            <person name="Guo Y.L."/>
            <person name="Steige K."/>
            <person name="Platts A.E."/>
            <person name="Escobar J.S."/>
            <person name="Newman L.K."/>
            <person name="Wang W."/>
            <person name="Mandakova T."/>
            <person name="Vello E."/>
            <person name="Smith L.M."/>
            <person name="Henz S.R."/>
            <person name="Steffen J."/>
            <person name="Takuno S."/>
            <person name="Brandvain Y."/>
            <person name="Coop G."/>
            <person name="Andolfatto P."/>
            <person name="Hu T.T."/>
            <person name="Blanchette M."/>
            <person name="Clark R.M."/>
            <person name="Quesneville H."/>
            <person name="Nordborg M."/>
            <person name="Gaut B.S."/>
            <person name="Lysak M.A."/>
            <person name="Jenkins J."/>
            <person name="Grimwood J."/>
            <person name="Chapman J."/>
            <person name="Prochnik S."/>
            <person name="Shu S."/>
            <person name="Rokhsar D."/>
            <person name="Schmutz J."/>
            <person name="Weigel D."/>
            <person name="Wright S.I."/>
        </authorList>
    </citation>
    <scope>NUCLEOTIDE SEQUENCE [LARGE SCALE GENOMIC DNA]</scope>
    <source>
        <strain evidence="4">cv. Monte Gargano</strain>
    </source>
</reference>
<dbReference type="Pfam" id="PF09331">
    <property type="entry name" value="DUF1985"/>
    <property type="match status" value="1"/>
</dbReference>
<organism evidence="3 4">
    <name type="scientific">Capsella rubella</name>
    <dbReference type="NCBI Taxonomy" id="81985"/>
    <lineage>
        <taxon>Eukaryota</taxon>
        <taxon>Viridiplantae</taxon>
        <taxon>Streptophyta</taxon>
        <taxon>Embryophyta</taxon>
        <taxon>Tracheophyta</taxon>
        <taxon>Spermatophyta</taxon>
        <taxon>Magnoliopsida</taxon>
        <taxon>eudicotyledons</taxon>
        <taxon>Gunneridae</taxon>
        <taxon>Pentapetalae</taxon>
        <taxon>rosids</taxon>
        <taxon>malvids</taxon>
        <taxon>Brassicales</taxon>
        <taxon>Brassicaceae</taxon>
        <taxon>Camelineae</taxon>
        <taxon>Capsella</taxon>
    </lineage>
</organism>
<dbReference type="PANTHER" id="PTHR48449">
    <property type="entry name" value="DUF1985 DOMAIN-CONTAINING PROTEIN"/>
    <property type="match status" value="1"/>
</dbReference>
<gene>
    <name evidence="3" type="ORF">CARUB_v10021651mg</name>
</gene>
<sequence>MVDNHTKTVTLPCSHIVYLRLIRYPVGGRINSYSRPEYLLDIVDVLDGSLEFEWLKQSSFGRFLQLPLRRSSLSGKLVHHVLCRSLITKKRHELWFIYGGQPICFSMREFAILTGLICNPYPPEEEIKKMQTPRAKDEHYWTSLFGPHSSVTIRDIVNWLKRDKKFPKQRRMVKDINTFDSFPWGRLSFERTLATVSFGSAIDSPDVLAQKLMQSHSATHGFTLAIQLLILQSNPLLQRYLVDANDKQTFTVRYVSQLTMLKTFHNSNILETEMDKNLNEVEGDGVTFILDKLRDGHMFKVEDWHGGVSNLPSIAKSPKKAEPTVGGKHKKPPLTKQRVDVPSSPIYQPIPEDSPNTGRVGSKLSEELLDEDEAIEEPLLGIQIFWMSSTMFFSDLTRSRVWNNNPTGRTKILST</sequence>
<keyword evidence="4" id="KW-1185">Reference proteome</keyword>
<feature type="region of interest" description="Disordered" evidence="1">
    <location>
        <begin position="312"/>
        <end position="361"/>
    </location>
</feature>
<feature type="domain" description="DUF1985" evidence="2">
    <location>
        <begin position="82"/>
        <end position="172"/>
    </location>
</feature>
<proteinExistence type="predicted"/>
<evidence type="ECO:0000313" key="4">
    <source>
        <dbReference type="Proteomes" id="UP000029121"/>
    </source>
</evidence>
<dbReference type="EMBL" id="KB870806">
    <property type="protein sequence ID" value="EOA34149.1"/>
    <property type="molecule type" value="Genomic_DNA"/>
</dbReference>
<evidence type="ECO:0000256" key="1">
    <source>
        <dbReference type="SAM" id="MobiDB-lite"/>
    </source>
</evidence>
<accession>R0HWD5</accession>
<name>R0HWD5_9BRAS</name>
<protein>
    <recommendedName>
        <fullName evidence="2">DUF1985 domain-containing protein</fullName>
    </recommendedName>
</protein>
<evidence type="ECO:0000313" key="3">
    <source>
        <dbReference type="EMBL" id="EOA34149.1"/>
    </source>
</evidence>
<dbReference type="PANTHER" id="PTHR48449:SF1">
    <property type="entry name" value="DUF1985 DOMAIN-CONTAINING PROTEIN"/>
    <property type="match status" value="1"/>
</dbReference>
<evidence type="ECO:0000259" key="2">
    <source>
        <dbReference type="Pfam" id="PF09331"/>
    </source>
</evidence>
<dbReference type="AlphaFoldDB" id="R0HWD5"/>
<dbReference type="Proteomes" id="UP000029121">
    <property type="component" value="Unassembled WGS sequence"/>
</dbReference>
<dbReference type="InterPro" id="IPR015410">
    <property type="entry name" value="DUF1985"/>
</dbReference>
<feature type="non-terminal residue" evidence="3">
    <location>
        <position position="415"/>
    </location>
</feature>